<dbReference type="AlphaFoldDB" id="A0A6C0DY22"/>
<name>A0A6C0DY22_9ZZZZ</name>
<proteinExistence type="predicted"/>
<reference evidence="1" key="1">
    <citation type="journal article" date="2020" name="Nature">
        <title>Giant virus diversity and host interactions through global metagenomics.</title>
        <authorList>
            <person name="Schulz F."/>
            <person name="Roux S."/>
            <person name="Paez-Espino D."/>
            <person name="Jungbluth S."/>
            <person name="Walsh D.A."/>
            <person name="Denef V.J."/>
            <person name="McMahon K.D."/>
            <person name="Konstantinidis K.T."/>
            <person name="Eloe-Fadrosh E.A."/>
            <person name="Kyrpides N.C."/>
            <person name="Woyke T."/>
        </authorList>
    </citation>
    <scope>NUCLEOTIDE SEQUENCE</scope>
    <source>
        <strain evidence="1">GVMAG-M-3300023174-92</strain>
    </source>
</reference>
<protein>
    <submittedName>
        <fullName evidence="1">Uncharacterized protein</fullName>
    </submittedName>
</protein>
<dbReference type="EMBL" id="MN739690">
    <property type="protein sequence ID" value="QHT21378.1"/>
    <property type="molecule type" value="Genomic_DNA"/>
</dbReference>
<accession>A0A6C0DY22</accession>
<sequence>MSYETDSESSTQDEIYDRCQELDEDGECVDGMRCLGTVFSVSKETNHDLLMEARVHTEIFLEYPFAEVEKYAIIDRLPRMYFRLRIELLQVRILHQSYYVVIKTYWIRMVQRAWKRVFKTRQEWLNQFKRNPVKHLLQIQRTGYYTPCPSYRGCLFVERH</sequence>
<organism evidence="1">
    <name type="scientific">viral metagenome</name>
    <dbReference type="NCBI Taxonomy" id="1070528"/>
    <lineage>
        <taxon>unclassified sequences</taxon>
        <taxon>metagenomes</taxon>
        <taxon>organismal metagenomes</taxon>
    </lineage>
</organism>
<evidence type="ECO:0000313" key="1">
    <source>
        <dbReference type="EMBL" id="QHT21378.1"/>
    </source>
</evidence>